<evidence type="ECO:0000256" key="4">
    <source>
        <dbReference type="ARBA" id="ARBA00022857"/>
    </source>
</evidence>
<dbReference type="InterPro" id="IPR013149">
    <property type="entry name" value="ADH-like_C"/>
</dbReference>
<evidence type="ECO:0000256" key="6">
    <source>
        <dbReference type="ARBA" id="ARBA00022990"/>
    </source>
</evidence>
<dbReference type="SUPFAM" id="SSF50129">
    <property type="entry name" value="GroES-like"/>
    <property type="match status" value="1"/>
</dbReference>
<dbReference type="PANTHER" id="PTHR44154">
    <property type="entry name" value="QUINONE OXIDOREDUCTASE"/>
    <property type="match status" value="1"/>
</dbReference>
<name>A0ABQ2Y922_9ACTN</name>
<dbReference type="Gene3D" id="3.90.180.10">
    <property type="entry name" value="Medium-chain alcohol dehydrogenases, catalytic domain"/>
    <property type="match status" value="2"/>
</dbReference>
<dbReference type="Proteomes" id="UP000659223">
    <property type="component" value="Unassembled WGS sequence"/>
</dbReference>
<proteinExistence type="predicted"/>
<evidence type="ECO:0000259" key="7">
    <source>
        <dbReference type="SMART" id="SM00829"/>
    </source>
</evidence>
<comment type="subunit">
    <text evidence="2">Homotetramer.</text>
</comment>
<dbReference type="NCBIfam" id="TIGR01751">
    <property type="entry name" value="crot-CoA-red"/>
    <property type="match status" value="1"/>
</dbReference>
<dbReference type="InterPro" id="IPR051603">
    <property type="entry name" value="Zinc-ADH_QOR/CCCR"/>
</dbReference>
<dbReference type="InterPro" id="IPR011032">
    <property type="entry name" value="GroES-like_sf"/>
</dbReference>
<reference evidence="9" key="1">
    <citation type="journal article" date="2019" name="Int. J. Syst. Evol. Microbiol.">
        <title>The Global Catalogue of Microorganisms (GCM) 10K type strain sequencing project: providing services to taxonomists for standard genome sequencing and annotation.</title>
        <authorList>
            <consortium name="The Broad Institute Genomics Platform"/>
            <consortium name="The Broad Institute Genome Sequencing Center for Infectious Disease"/>
            <person name="Wu L."/>
            <person name="Ma J."/>
        </authorList>
    </citation>
    <scope>NUCLEOTIDE SEQUENCE [LARGE SCALE GENOMIC DNA]</scope>
    <source>
        <strain evidence="9">JCM 4586</strain>
    </source>
</reference>
<dbReference type="EMBL" id="BMUT01000003">
    <property type="protein sequence ID" value="GGX74564.1"/>
    <property type="molecule type" value="Genomic_DNA"/>
</dbReference>
<dbReference type="InterPro" id="IPR020843">
    <property type="entry name" value="ER"/>
</dbReference>
<dbReference type="PANTHER" id="PTHR44154:SF1">
    <property type="entry name" value="QUINONE OXIDOREDUCTASE"/>
    <property type="match status" value="1"/>
</dbReference>
<dbReference type="PROSITE" id="PS01162">
    <property type="entry name" value="QOR_ZETA_CRYSTAL"/>
    <property type="match status" value="1"/>
</dbReference>
<keyword evidence="6" id="KW-0007">Acetylation</keyword>
<feature type="domain" description="Enoyl reductase (ER)" evidence="7">
    <location>
        <begin position="37"/>
        <end position="406"/>
    </location>
</feature>
<comment type="caution">
    <text evidence="8">The sequence shown here is derived from an EMBL/GenBank/DDBJ whole genome shotgun (WGS) entry which is preliminary data.</text>
</comment>
<comment type="subcellular location">
    <subcellularLocation>
        <location evidence="1">Cytoplasm</location>
    </subcellularLocation>
</comment>
<dbReference type="InterPro" id="IPR010085">
    <property type="entry name" value="Crot_CoA_red"/>
</dbReference>
<protein>
    <submittedName>
        <fullName evidence="8">Crotonyl-CoA carboxylase/reductase</fullName>
    </submittedName>
</protein>
<evidence type="ECO:0000256" key="2">
    <source>
        <dbReference type="ARBA" id="ARBA00011881"/>
    </source>
</evidence>
<dbReference type="Gene3D" id="3.40.50.720">
    <property type="entry name" value="NAD(P)-binding Rossmann-like Domain"/>
    <property type="match status" value="1"/>
</dbReference>
<dbReference type="InterPro" id="IPR013154">
    <property type="entry name" value="ADH-like_N"/>
</dbReference>
<organism evidence="8 9">
    <name type="scientific">Streptomyces hiroshimensis</name>
    <dbReference type="NCBI Taxonomy" id="66424"/>
    <lineage>
        <taxon>Bacteria</taxon>
        <taxon>Bacillati</taxon>
        <taxon>Actinomycetota</taxon>
        <taxon>Actinomycetes</taxon>
        <taxon>Kitasatosporales</taxon>
        <taxon>Streptomycetaceae</taxon>
        <taxon>Streptomyces</taxon>
    </lineage>
</organism>
<dbReference type="InterPro" id="IPR002364">
    <property type="entry name" value="Quin_OxRdtase/zeta-crystal_CS"/>
</dbReference>
<evidence type="ECO:0000256" key="5">
    <source>
        <dbReference type="ARBA" id="ARBA00022884"/>
    </source>
</evidence>
<evidence type="ECO:0000313" key="8">
    <source>
        <dbReference type="EMBL" id="GGX74564.1"/>
    </source>
</evidence>
<keyword evidence="5" id="KW-0694">RNA-binding</keyword>
<keyword evidence="4" id="KW-0521">NADP</keyword>
<dbReference type="SMART" id="SM00829">
    <property type="entry name" value="PKS_ER"/>
    <property type="match status" value="1"/>
</dbReference>
<evidence type="ECO:0000256" key="1">
    <source>
        <dbReference type="ARBA" id="ARBA00004496"/>
    </source>
</evidence>
<dbReference type="InterPro" id="IPR036291">
    <property type="entry name" value="NAD(P)-bd_dom_sf"/>
</dbReference>
<evidence type="ECO:0000313" key="9">
    <source>
        <dbReference type="Proteomes" id="UP000659223"/>
    </source>
</evidence>
<keyword evidence="3" id="KW-0963">Cytoplasm</keyword>
<keyword evidence="9" id="KW-1185">Reference proteome</keyword>
<dbReference type="Pfam" id="PF00107">
    <property type="entry name" value="ADH_zinc_N"/>
    <property type="match status" value="1"/>
</dbReference>
<gene>
    <name evidence="8" type="primary">adhP</name>
    <name evidence="8" type="ORF">GCM10010324_19890</name>
</gene>
<dbReference type="Pfam" id="PF08240">
    <property type="entry name" value="ADH_N"/>
    <property type="match status" value="1"/>
</dbReference>
<dbReference type="SUPFAM" id="SSF51735">
    <property type="entry name" value="NAD(P)-binding Rossmann-fold domains"/>
    <property type="match status" value="1"/>
</dbReference>
<sequence length="423" mass="46210">MWETDMTKALYEIGETPPLGEVPRQMYASVIRQSRFGQPKQAFRTEVVDTPAVGRGQVLVYVMAAGINYNNVWSSLGTPVDVIGMRQRQGQPEDFHIGGSEASGVVWAVGEGVRNVKVGDQVLVTSGQWDETAEDIRLGTDPLVSESIKAWGYETNYGSFAQFCRVDEYQCHPKPAGLSWEKAAAFLLTGPTAYRQLFGWQGNTVRPGDPVLIWGGAGGLGSMAIQLVRLAGGVPIAVVSDEDRAAYCRRLGAEGTINRRDFDHWGRLPDVGDAEGSARFLRGARGIGKKIWEILGERKSPRIVLEHSGQDTLPTSMYLCDNAGMVVICGGTSGYNGDVDLRHLWMRSKRLQGSHYADTRQCREVINLVGAGMLDPCLSACEGFEDIGRMHQMMHDNVHPSGNMAVLVNAPRRGETTLELPAA</sequence>
<evidence type="ECO:0000256" key="3">
    <source>
        <dbReference type="ARBA" id="ARBA00022490"/>
    </source>
</evidence>
<accession>A0ABQ2Y922</accession>